<organism evidence="1 2">
    <name type="scientific">Streptomyces doebereineriae</name>
    <dbReference type="NCBI Taxonomy" id="3075528"/>
    <lineage>
        <taxon>Bacteria</taxon>
        <taxon>Bacillati</taxon>
        <taxon>Actinomycetota</taxon>
        <taxon>Actinomycetes</taxon>
        <taxon>Kitasatosporales</taxon>
        <taxon>Streptomycetaceae</taxon>
        <taxon>Streptomyces</taxon>
    </lineage>
</organism>
<comment type="caution">
    <text evidence="1">The sequence shown here is derived from an EMBL/GenBank/DDBJ whole genome shotgun (WGS) entry which is preliminary data.</text>
</comment>
<accession>A0ABU2VJL0</accession>
<evidence type="ECO:0000313" key="2">
    <source>
        <dbReference type="Proteomes" id="UP001183824"/>
    </source>
</evidence>
<dbReference type="EMBL" id="JAVREZ010000015">
    <property type="protein sequence ID" value="MDT0485326.1"/>
    <property type="molecule type" value="Genomic_DNA"/>
</dbReference>
<dbReference type="Proteomes" id="UP001183824">
    <property type="component" value="Unassembled WGS sequence"/>
</dbReference>
<keyword evidence="2" id="KW-1185">Reference proteome</keyword>
<sequence length="58" mass="6677">MGKNKPRPRRSFTPEFNAEIVELCRRGDRSVGQMAKGFDLTETAVRLWVSPSFSHRLL</sequence>
<gene>
    <name evidence="1" type="ORF">RNB18_34985</name>
</gene>
<reference evidence="2" key="1">
    <citation type="submission" date="2023-07" db="EMBL/GenBank/DDBJ databases">
        <title>30 novel species of actinomycetes from the DSMZ collection.</title>
        <authorList>
            <person name="Nouioui I."/>
        </authorList>
    </citation>
    <scope>NUCLEOTIDE SEQUENCE [LARGE SCALE GENOMIC DNA]</scope>
    <source>
        <strain evidence="2">DSM 41640</strain>
    </source>
</reference>
<dbReference type="SUPFAM" id="SSF48295">
    <property type="entry name" value="TrpR-like"/>
    <property type="match status" value="1"/>
</dbReference>
<protein>
    <submittedName>
        <fullName evidence="1">Transposase</fullName>
    </submittedName>
</protein>
<proteinExistence type="predicted"/>
<dbReference type="InterPro" id="IPR010921">
    <property type="entry name" value="Trp_repressor/repl_initiator"/>
</dbReference>
<dbReference type="RefSeq" id="WP_311718108.1">
    <property type="nucleotide sequence ID" value="NZ_JAVREZ010000015.1"/>
</dbReference>
<evidence type="ECO:0000313" key="1">
    <source>
        <dbReference type="EMBL" id="MDT0485326.1"/>
    </source>
</evidence>
<name>A0ABU2VJL0_9ACTN</name>